<organism evidence="1 2">
    <name type="scientific">Trema orientale</name>
    <name type="common">Charcoal tree</name>
    <name type="synonym">Celtis orientalis</name>
    <dbReference type="NCBI Taxonomy" id="63057"/>
    <lineage>
        <taxon>Eukaryota</taxon>
        <taxon>Viridiplantae</taxon>
        <taxon>Streptophyta</taxon>
        <taxon>Embryophyta</taxon>
        <taxon>Tracheophyta</taxon>
        <taxon>Spermatophyta</taxon>
        <taxon>Magnoliopsida</taxon>
        <taxon>eudicotyledons</taxon>
        <taxon>Gunneridae</taxon>
        <taxon>Pentapetalae</taxon>
        <taxon>rosids</taxon>
        <taxon>fabids</taxon>
        <taxon>Rosales</taxon>
        <taxon>Cannabaceae</taxon>
        <taxon>Trema</taxon>
    </lineage>
</organism>
<dbReference type="EMBL" id="JXTC01000111">
    <property type="protein sequence ID" value="PON87909.1"/>
    <property type="molecule type" value="Genomic_DNA"/>
</dbReference>
<keyword evidence="2" id="KW-1185">Reference proteome</keyword>
<dbReference type="InParanoid" id="A0A2P5EQV1"/>
<evidence type="ECO:0000313" key="2">
    <source>
        <dbReference type="Proteomes" id="UP000237000"/>
    </source>
</evidence>
<comment type="caution">
    <text evidence="1">The sequence shown here is derived from an EMBL/GenBank/DDBJ whole genome shotgun (WGS) entry which is preliminary data.</text>
</comment>
<dbReference type="OrthoDB" id="10383977at2759"/>
<gene>
    <name evidence="1" type="ORF">TorRG33x02_162880</name>
</gene>
<evidence type="ECO:0000313" key="1">
    <source>
        <dbReference type="EMBL" id="PON87909.1"/>
    </source>
</evidence>
<protein>
    <submittedName>
        <fullName evidence="1">Uncharacterized protein</fullName>
    </submittedName>
</protein>
<name>A0A2P5EQV1_TREOI</name>
<dbReference type="Proteomes" id="UP000237000">
    <property type="component" value="Unassembled WGS sequence"/>
</dbReference>
<accession>A0A2P5EQV1</accession>
<reference evidence="2" key="1">
    <citation type="submission" date="2016-06" db="EMBL/GenBank/DDBJ databases">
        <title>Parallel loss of symbiosis genes in relatives of nitrogen-fixing non-legume Parasponia.</title>
        <authorList>
            <person name="Van Velzen R."/>
            <person name="Holmer R."/>
            <person name="Bu F."/>
            <person name="Rutten L."/>
            <person name="Van Zeijl A."/>
            <person name="Liu W."/>
            <person name="Santuari L."/>
            <person name="Cao Q."/>
            <person name="Sharma T."/>
            <person name="Shen D."/>
            <person name="Roswanjaya Y."/>
            <person name="Wardhani T."/>
            <person name="Kalhor M.S."/>
            <person name="Jansen J."/>
            <person name="Van den Hoogen J."/>
            <person name="Gungor B."/>
            <person name="Hartog M."/>
            <person name="Hontelez J."/>
            <person name="Verver J."/>
            <person name="Yang W.-C."/>
            <person name="Schijlen E."/>
            <person name="Repin R."/>
            <person name="Schilthuizen M."/>
            <person name="Schranz E."/>
            <person name="Heidstra R."/>
            <person name="Miyata K."/>
            <person name="Fedorova E."/>
            <person name="Kohlen W."/>
            <person name="Bisseling T."/>
            <person name="Smit S."/>
            <person name="Geurts R."/>
        </authorList>
    </citation>
    <scope>NUCLEOTIDE SEQUENCE [LARGE SCALE GENOMIC DNA]</scope>
    <source>
        <strain evidence="2">cv. RG33-2</strain>
    </source>
</reference>
<proteinExistence type="predicted"/>
<dbReference type="AlphaFoldDB" id="A0A2P5EQV1"/>
<sequence length="98" mass="11428">MSLSDDLKSIDARVGESELDELNLVASSGFRTKLKTTKANDCQASKNKEHQKIKPFKHEKGEKKETETKHGRDWWRKLEPVSPFEKDVQSPFRWSFYS</sequence>